<dbReference type="Proteomes" id="UP000702425">
    <property type="component" value="Unassembled WGS sequence"/>
</dbReference>
<evidence type="ECO:0000259" key="2">
    <source>
        <dbReference type="Pfam" id="PF19247"/>
    </source>
</evidence>
<reference evidence="3 4" key="1">
    <citation type="journal article" date="2020" name="Sci. Rep.">
        <title>A novel cyanobacterial geosmin producer, revising GeoA distribution and dispersion patterns in Bacteria.</title>
        <authorList>
            <person name="Churro C."/>
            <person name="Semedo-Aguiar A.P."/>
            <person name="Silva A.D."/>
            <person name="Pereira-Leal J.B."/>
            <person name="Leite R.B."/>
        </authorList>
    </citation>
    <scope>NUCLEOTIDE SEQUENCE [LARGE SCALE GENOMIC DNA]</scope>
    <source>
        <strain evidence="3 4">IPMA8</strain>
    </source>
</reference>
<accession>A0ABX2CX57</accession>
<feature type="domain" description="DUF5895" evidence="2">
    <location>
        <begin position="38"/>
        <end position="187"/>
    </location>
</feature>
<dbReference type="Pfam" id="PF19247">
    <property type="entry name" value="DUF5895"/>
    <property type="match status" value="1"/>
</dbReference>
<feature type="region of interest" description="Disordered" evidence="1">
    <location>
        <begin position="1"/>
        <end position="27"/>
    </location>
</feature>
<evidence type="ECO:0000313" key="4">
    <source>
        <dbReference type="Proteomes" id="UP000702425"/>
    </source>
</evidence>
<sequence length="354" mass="39995">MVRSNNAKSPSKTVQNSSGKSNTQKNKSADYYEIDPELFNSEYNQTRKPSLPYGIVINDNPAGILLPNDQLVKAEWHVMPNVEELTTVELSEEVTGLLLQKARMLVLAFVPEYIRYKDIEENGELAGTFIGLYDEYRDSLDKKTQEVCSEHALIFLNPKNQPLHQVPIVVRFKNVALWSFKSAREEFYRNLERAFADYFGRDYSGKNDKWRSLGVLNVEFRSLKEGEGKNKSFCCKTHSITQPTDANFHKLFLGQKPQKKLIWGLHNSIAGFIDASDAQLPAIAAGAEPEVQALPGSVTNRKGRGKLSPPRKIAQVEGGTDSELEELDEFSEVAEVEVEVDPEEDFDFDELAHY</sequence>
<feature type="compositionally biased region" description="Polar residues" evidence="1">
    <location>
        <begin position="1"/>
        <end position="26"/>
    </location>
</feature>
<dbReference type="InterPro" id="IPR045414">
    <property type="entry name" value="DUF5895"/>
</dbReference>
<feature type="region of interest" description="Disordered" evidence="1">
    <location>
        <begin position="295"/>
        <end position="322"/>
    </location>
</feature>
<name>A0ABX2CX57_9CYAN</name>
<dbReference type="EMBL" id="SRRZ01000023">
    <property type="protein sequence ID" value="NQE33995.1"/>
    <property type="molecule type" value="Genomic_DNA"/>
</dbReference>
<protein>
    <recommendedName>
        <fullName evidence="2">DUF5895 domain-containing protein</fullName>
    </recommendedName>
</protein>
<keyword evidence="4" id="KW-1185">Reference proteome</keyword>
<proteinExistence type="predicted"/>
<gene>
    <name evidence="3" type="ORF">E5S67_01718</name>
</gene>
<comment type="caution">
    <text evidence="3">The sequence shown here is derived from an EMBL/GenBank/DDBJ whole genome shotgun (WGS) entry which is preliminary data.</text>
</comment>
<evidence type="ECO:0000256" key="1">
    <source>
        <dbReference type="SAM" id="MobiDB-lite"/>
    </source>
</evidence>
<dbReference type="RefSeq" id="WP_172186635.1">
    <property type="nucleotide sequence ID" value="NZ_CAWPPK010000146.1"/>
</dbReference>
<organism evidence="3 4">
    <name type="scientific">Microcoleus asticus IPMA8</name>
    <dbReference type="NCBI Taxonomy" id="2563858"/>
    <lineage>
        <taxon>Bacteria</taxon>
        <taxon>Bacillati</taxon>
        <taxon>Cyanobacteriota</taxon>
        <taxon>Cyanophyceae</taxon>
        <taxon>Oscillatoriophycideae</taxon>
        <taxon>Oscillatoriales</taxon>
        <taxon>Microcoleaceae</taxon>
        <taxon>Microcoleus</taxon>
        <taxon>Microcoleus asticus</taxon>
    </lineage>
</organism>
<evidence type="ECO:0000313" key="3">
    <source>
        <dbReference type="EMBL" id="NQE33995.1"/>
    </source>
</evidence>